<protein>
    <recommendedName>
        <fullName evidence="4">CCHC-type domain-containing protein</fullName>
    </recommendedName>
</protein>
<name>A0A1Q3D318_CEPFO</name>
<evidence type="ECO:0000313" key="2">
    <source>
        <dbReference type="EMBL" id="GAV86832.1"/>
    </source>
</evidence>
<accession>A0A1Q3D318</accession>
<organism evidence="2 3">
    <name type="scientific">Cephalotus follicularis</name>
    <name type="common">Albany pitcher plant</name>
    <dbReference type="NCBI Taxonomy" id="3775"/>
    <lineage>
        <taxon>Eukaryota</taxon>
        <taxon>Viridiplantae</taxon>
        <taxon>Streptophyta</taxon>
        <taxon>Embryophyta</taxon>
        <taxon>Tracheophyta</taxon>
        <taxon>Spermatophyta</taxon>
        <taxon>Magnoliopsida</taxon>
        <taxon>eudicotyledons</taxon>
        <taxon>Gunneridae</taxon>
        <taxon>Pentapetalae</taxon>
        <taxon>rosids</taxon>
        <taxon>fabids</taxon>
        <taxon>Oxalidales</taxon>
        <taxon>Cephalotaceae</taxon>
        <taxon>Cephalotus</taxon>
    </lineage>
</organism>
<dbReference type="OrthoDB" id="1939383at2759"/>
<feature type="region of interest" description="Disordered" evidence="1">
    <location>
        <begin position="52"/>
        <end position="86"/>
    </location>
</feature>
<reference evidence="3" key="1">
    <citation type="submission" date="2016-04" db="EMBL/GenBank/DDBJ databases">
        <title>Cephalotus genome sequencing.</title>
        <authorList>
            <person name="Fukushima K."/>
            <person name="Hasebe M."/>
            <person name="Fang X."/>
        </authorList>
    </citation>
    <scope>NUCLEOTIDE SEQUENCE [LARGE SCALE GENOMIC DNA]</scope>
    <source>
        <strain evidence="3">cv. St1</strain>
    </source>
</reference>
<dbReference type="Proteomes" id="UP000187406">
    <property type="component" value="Unassembled WGS sequence"/>
</dbReference>
<evidence type="ECO:0000313" key="3">
    <source>
        <dbReference type="Proteomes" id="UP000187406"/>
    </source>
</evidence>
<evidence type="ECO:0000256" key="1">
    <source>
        <dbReference type="SAM" id="MobiDB-lite"/>
    </source>
</evidence>
<dbReference type="InParanoid" id="A0A1Q3D318"/>
<sequence length="126" mass="14430">MLVVDESNNVPALARTREDIEDYCDAYYSVRTYFAYYNEIIHPIPEADLAPGSTLENIQPPPFKRLQGRPRITRRREAGEPGPKKRSYLVRCSNCREIGHNAKSCQRAPVARKSEYINSDSVMKLV</sequence>
<dbReference type="EMBL" id="BDDD01004063">
    <property type="protein sequence ID" value="GAV86832.1"/>
    <property type="molecule type" value="Genomic_DNA"/>
</dbReference>
<proteinExistence type="predicted"/>
<dbReference type="STRING" id="3775.A0A1Q3D318"/>
<keyword evidence="3" id="KW-1185">Reference proteome</keyword>
<gene>
    <name evidence="2" type="ORF">CFOL_v3_30258</name>
</gene>
<dbReference type="AlphaFoldDB" id="A0A1Q3D318"/>
<comment type="caution">
    <text evidence="2">The sequence shown here is derived from an EMBL/GenBank/DDBJ whole genome shotgun (WGS) entry which is preliminary data.</text>
</comment>
<evidence type="ECO:0008006" key="4">
    <source>
        <dbReference type="Google" id="ProtNLM"/>
    </source>
</evidence>